<organism evidence="8 9">
    <name type="scientific">Zingiber officinale</name>
    <name type="common">Ginger</name>
    <name type="synonym">Amomum zingiber</name>
    <dbReference type="NCBI Taxonomy" id="94328"/>
    <lineage>
        <taxon>Eukaryota</taxon>
        <taxon>Viridiplantae</taxon>
        <taxon>Streptophyta</taxon>
        <taxon>Embryophyta</taxon>
        <taxon>Tracheophyta</taxon>
        <taxon>Spermatophyta</taxon>
        <taxon>Magnoliopsida</taxon>
        <taxon>Liliopsida</taxon>
        <taxon>Zingiberales</taxon>
        <taxon>Zingiberaceae</taxon>
        <taxon>Zingiber</taxon>
    </lineage>
</organism>
<feature type="transmembrane region" description="Helical" evidence="6">
    <location>
        <begin position="198"/>
        <end position="218"/>
    </location>
</feature>
<evidence type="ECO:0000256" key="1">
    <source>
        <dbReference type="ARBA" id="ARBA00004141"/>
    </source>
</evidence>
<dbReference type="InterPro" id="IPR030184">
    <property type="entry name" value="WAT1-related"/>
</dbReference>
<keyword evidence="9" id="KW-1185">Reference proteome</keyword>
<evidence type="ECO:0000256" key="3">
    <source>
        <dbReference type="ARBA" id="ARBA00022692"/>
    </source>
</evidence>
<evidence type="ECO:0000256" key="4">
    <source>
        <dbReference type="ARBA" id="ARBA00022989"/>
    </source>
</evidence>
<feature type="transmembrane region" description="Helical" evidence="6">
    <location>
        <begin position="103"/>
        <end position="122"/>
    </location>
</feature>
<feature type="transmembrane region" description="Helical" evidence="6">
    <location>
        <begin position="27"/>
        <end position="45"/>
    </location>
</feature>
<dbReference type="EMBL" id="JACMSC010000010">
    <property type="protein sequence ID" value="KAG6505532.1"/>
    <property type="molecule type" value="Genomic_DNA"/>
</dbReference>
<keyword evidence="5 6" id="KW-0472">Membrane</keyword>
<comment type="similarity">
    <text evidence="2 6">Belongs to the drug/metabolite transporter (DMT) superfamily. Plant drug/metabolite exporter (P-DME) (TC 2.A.7.4) family.</text>
</comment>
<dbReference type="InterPro" id="IPR037185">
    <property type="entry name" value="EmrE-like"/>
</dbReference>
<dbReference type="SUPFAM" id="SSF103481">
    <property type="entry name" value="Multidrug resistance efflux transporter EmrE"/>
    <property type="match status" value="2"/>
</dbReference>
<feature type="transmembrane region" description="Helical" evidence="6">
    <location>
        <begin position="274"/>
        <end position="291"/>
    </location>
</feature>
<protein>
    <recommendedName>
        <fullName evidence="6">WAT1-related protein</fullName>
    </recommendedName>
</protein>
<keyword evidence="3 6" id="KW-0812">Transmembrane</keyword>
<reference evidence="8 9" key="1">
    <citation type="submission" date="2020-08" db="EMBL/GenBank/DDBJ databases">
        <title>Plant Genome Project.</title>
        <authorList>
            <person name="Zhang R.-G."/>
        </authorList>
    </citation>
    <scope>NUCLEOTIDE SEQUENCE [LARGE SCALE GENOMIC DNA]</scope>
    <source>
        <tissue evidence="8">Rhizome</tissue>
    </source>
</reference>
<evidence type="ECO:0000313" key="9">
    <source>
        <dbReference type="Proteomes" id="UP000734854"/>
    </source>
</evidence>
<keyword evidence="4 6" id="KW-1133">Transmembrane helix</keyword>
<dbReference type="InterPro" id="IPR000620">
    <property type="entry name" value="EamA_dom"/>
</dbReference>
<dbReference type="PANTHER" id="PTHR31218">
    <property type="entry name" value="WAT1-RELATED PROTEIN"/>
    <property type="match status" value="1"/>
</dbReference>
<dbReference type="Pfam" id="PF00892">
    <property type="entry name" value="EamA"/>
    <property type="match status" value="1"/>
</dbReference>
<dbReference type="GO" id="GO:0016020">
    <property type="term" value="C:membrane"/>
    <property type="evidence" value="ECO:0007669"/>
    <property type="project" value="UniProtKB-SubCell"/>
</dbReference>
<sequence length="400" mass="42508">MMLAIDAAFAVMNIMIKKALDAGTDRLALITFRQLVAAVVLLPVAHFRERFACAAGILKAVGAVVCVAGALVLSLYKGATLTAAGGDNGGGGAGVSYSSRQRATATCTLFAACLCYASWFLVQSKVGQKYPAIYSGAALTFLISFLQAAALGLALQRGFSMWLLKSKLAIATVLYSGVVGSGVGFLAMSWCVEQRGPLFAAAFTPLTQILVAVIDTSLLHTQLYLGREMKNKLACSAFFWIFINALFGYILVVMAMGLYYYALEYTSASYAVNYLNLIPIVTFIIAVIIGFERLELNSKAGKMKVLGTLLSVGGAMVVSLYKVSRRGPTYPSVFNPLSVIFTVIAESMFMGEEVTVGSLVGAILIIGGVYAFLWGGTEGHSALKISSLQDEQQLEDGLPT</sequence>
<feature type="transmembrane region" description="Helical" evidence="6">
    <location>
        <begin position="57"/>
        <end position="76"/>
    </location>
</feature>
<feature type="transmembrane region" description="Helical" evidence="6">
    <location>
        <begin position="238"/>
        <end position="262"/>
    </location>
</feature>
<comment type="caution">
    <text evidence="8">The sequence shown here is derived from an EMBL/GenBank/DDBJ whole genome shotgun (WGS) entry which is preliminary data.</text>
</comment>
<feature type="transmembrane region" description="Helical" evidence="6">
    <location>
        <begin position="333"/>
        <end position="350"/>
    </location>
</feature>
<dbReference type="Proteomes" id="UP000734854">
    <property type="component" value="Unassembled WGS sequence"/>
</dbReference>
<accession>A0A8J5GSX8</accession>
<evidence type="ECO:0000256" key="6">
    <source>
        <dbReference type="RuleBase" id="RU363077"/>
    </source>
</evidence>
<evidence type="ECO:0000259" key="7">
    <source>
        <dbReference type="Pfam" id="PF00892"/>
    </source>
</evidence>
<feature type="domain" description="EamA" evidence="7">
    <location>
        <begin position="245"/>
        <end position="319"/>
    </location>
</feature>
<feature type="transmembrane region" description="Helical" evidence="6">
    <location>
        <begin position="134"/>
        <end position="156"/>
    </location>
</feature>
<name>A0A8J5GSX8_ZINOF</name>
<comment type="subcellular location">
    <subcellularLocation>
        <location evidence="1 6">Membrane</location>
        <topology evidence="1 6">Multi-pass membrane protein</topology>
    </subcellularLocation>
</comment>
<evidence type="ECO:0000313" key="8">
    <source>
        <dbReference type="EMBL" id="KAG6505532.1"/>
    </source>
</evidence>
<feature type="transmembrane region" description="Helical" evidence="6">
    <location>
        <begin position="168"/>
        <end position="191"/>
    </location>
</feature>
<dbReference type="AlphaFoldDB" id="A0A8J5GSX8"/>
<feature type="transmembrane region" description="Helical" evidence="6">
    <location>
        <begin position="356"/>
        <end position="375"/>
    </location>
</feature>
<evidence type="ECO:0000256" key="5">
    <source>
        <dbReference type="ARBA" id="ARBA00023136"/>
    </source>
</evidence>
<proteinExistence type="inferred from homology"/>
<dbReference type="GO" id="GO:0022857">
    <property type="term" value="F:transmembrane transporter activity"/>
    <property type="evidence" value="ECO:0007669"/>
    <property type="project" value="InterPro"/>
</dbReference>
<feature type="transmembrane region" description="Helical" evidence="6">
    <location>
        <begin position="303"/>
        <end position="321"/>
    </location>
</feature>
<gene>
    <name evidence="8" type="ORF">ZIOFF_037888</name>
</gene>
<evidence type="ECO:0000256" key="2">
    <source>
        <dbReference type="ARBA" id="ARBA00007635"/>
    </source>
</evidence>